<dbReference type="SUPFAM" id="SSF54427">
    <property type="entry name" value="NTF2-like"/>
    <property type="match status" value="1"/>
</dbReference>
<keyword evidence="2" id="KW-1185">Reference proteome</keyword>
<dbReference type="STRING" id="1073090.A0A1L9SSZ8"/>
<dbReference type="VEuPathDB" id="FungiDB:ASPZODRAFT_128949"/>
<protein>
    <recommendedName>
        <fullName evidence="3">SnoaL-like domain-containing protein</fullName>
    </recommendedName>
</protein>
<dbReference type="EMBL" id="KV878337">
    <property type="protein sequence ID" value="OJJ50332.1"/>
    <property type="molecule type" value="Genomic_DNA"/>
</dbReference>
<name>A0A1L9SSZ8_9EURO</name>
<evidence type="ECO:0008006" key="3">
    <source>
        <dbReference type="Google" id="ProtNLM"/>
    </source>
</evidence>
<accession>A0A1L9SSZ8</accession>
<gene>
    <name evidence="1" type="ORF">ASPZODRAFT_128949</name>
</gene>
<evidence type="ECO:0000313" key="1">
    <source>
        <dbReference type="EMBL" id="OJJ50332.1"/>
    </source>
</evidence>
<dbReference type="InterPro" id="IPR032710">
    <property type="entry name" value="NTF2-like_dom_sf"/>
</dbReference>
<dbReference type="RefSeq" id="XP_022584842.1">
    <property type="nucleotide sequence ID" value="XM_022722161.1"/>
</dbReference>
<organism evidence="1 2">
    <name type="scientific">Penicilliopsis zonata CBS 506.65</name>
    <dbReference type="NCBI Taxonomy" id="1073090"/>
    <lineage>
        <taxon>Eukaryota</taxon>
        <taxon>Fungi</taxon>
        <taxon>Dikarya</taxon>
        <taxon>Ascomycota</taxon>
        <taxon>Pezizomycotina</taxon>
        <taxon>Eurotiomycetes</taxon>
        <taxon>Eurotiomycetidae</taxon>
        <taxon>Eurotiales</taxon>
        <taxon>Aspergillaceae</taxon>
        <taxon>Penicilliopsis</taxon>
    </lineage>
</organism>
<dbReference type="OrthoDB" id="3758478at2759"/>
<reference evidence="2" key="1">
    <citation type="journal article" date="2017" name="Genome Biol.">
        <title>Comparative genomics reveals high biological diversity and specific adaptations in the industrially and medically important fungal genus Aspergillus.</title>
        <authorList>
            <person name="de Vries R.P."/>
            <person name="Riley R."/>
            <person name="Wiebenga A."/>
            <person name="Aguilar-Osorio G."/>
            <person name="Amillis S."/>
            <person name="Uchima C.A."/>
            <person name="Anderluh G."/>
            <person name="Asadollahi M."/>
            <person name="Askin M."/>
            <person name="Barry K."/>
            <person name="Battaglia E."/>
            <person name="Bayram O."/>
            <person name="Benocci T."/>
            <person name="Braus-Stromeyer S.A."/>
            <person name="Caldana C."/>
            <person name="Canovas D."/>
            <person name="Cerqueira G.C."/>
            <person name="Chen F."/>
            <person name="Chen W."/>
            <person name="Choi C."/>
            <person name="Clum A."/>
            <person name="Dos Santos R.A."/>
            <person name="Damasio A.R."/>
            <person name="Diallinas G."/>
            <person name="Emri T."/>
            <person name="Fekete E."/>
            <person name="Flipphi M."/>
            <person name="Freyberg S."/>
            <person name="Gallo A."/>
            <person name="Gournas C."/>
            <person name="Habgood R."/>
            <person name="Hainaut M."/>
            <person name="Harispe M.L."/>
            <person name="Henrissat B."/>
            <person name="Hilden K.S."/>
            <person name="Hope R."/>
            <person name="Hossain A."/>
            <person name="Karabika E."/>
            <person name="Karaffa L."/>
            <person name="Karanyi Z."/>
            <person name="Krasevec N."/>
            <person name="Kuo A."/>
            <person name="Kusch H."/>
            <person name="LaButti K."/>
            <person name="Lagendijk E.L."/>
            <person name="Lapidus A."/>
            <person name="Levasseur A."/>
            <person name="Lindquist E."/>
            <person name="Lipzen A."/>
            <person name="Logrieco A.F."/>
            <person name="MacCabe A."/>
            <person name="Maekelae M.R."/>
            <person name="Malavazi I."/>
            <person name="Melin P."/>
            <person name="Meyer V."/>
            <person name="Mielnichuk N."/>
            <person name="Miskei M."/>
            <person name="Molnar A.P."/>
            <person name="Mule G."/>
            <person name="Ngan C.Y."/>
            <person name="Orejas M."/>
            <person name="Orosz E."/>
            <person name="Ouedraogo J.P."/>
            <person name="Overkamp K.M."/>
            <person name="Park H.-S."/>
            <person name="Perrone G."/>
            <person name="Piumi F."/>
            <person name="Punt P.J."/>
            <person name="Ram A.F."/>
            <person name="Ramon A."/>
            <person name="Rauscher S."/>
            <person name="Record E."/>
            <person name="Riano-Pachon D.M."/>
            <person name="Robert V."/>
            <person name="Roehrig J."/>
            <person name="Ruller R."/>
            <person name="Salamov A."/>
            <person name="Salih N.S."/>
            <person name="Samson R.A."/>
            <person name="Sandor E."/>
            <person name="Sanguinetti M."/>
            <person name="Schuetze T."/>
            <person name="Sepcic K."/>
            <person name="Shelest E."/>
            <person name="Sherlock G."/>
            <person name="Sophianopoulou V."/>
            <person name="Squina F.M."/>
            <person name="Sun H."/>
            <person name="Susca A."/>
            <person name="Todd R.B."/>
            <person name="Tsang A."/>
            <person name="Unkles S.E."/>
            <person name="van de Wiele N."/>
            <person name="van Rossen-Uffink D."/>
            <person name="Oliveira J.V."/>
            <person name="Vesth T.C."/>
            <person name="Visser J."/>
            <person name="Yu J.-H."/>
            <person name="Zhou M."/>
            <person name="Andersen M.R."/>
            <person name="Archer D.B."/>
            <person name="Baker S.E."/>
            <person name="Benoit I."/>
            <person name="Brakhage A.A."/>
            <person name="Braus G.H."/>
            <person name="Fischer R."/>
            <person name="Frisvad J.C."/>
            <person name="Goldman G.H."/>
            <person name="Houbraken J."/>
            <person name="Oakley B."/>
            <person name="Pocsi I."/>
            <person name="Scazzocchio C."/>
            <person name="Seiboth B."/>
            <person name="vanKuyk P.A."/>
            <person name="Wortman J."/>
            <person name="Dyer P.S."/>
            <person name="Grigoriev I.V."/>
        </authorList>
    </citation>
    <scope>NUCLEOTIDE SEQUENCE [LARGE SCALE GENOMIC DNA]</scope>
    <source>
        <strain evidence="2">CBS 506.65</strain>
    </source>
</reference>
<dbReference type="Gene3D" id="3.10.450.50">
    <property type="match status" value="1"/>
</dbReference>
<dbReference type="AlphaFoldDB" id="A0A1L9SSZ8"/>
<dbReference type="Proteomes" id="UP000184188">
    <property type="component" value="Unassembled WGS sequence"/>
</dbReference>
<dbReference type="GeneID" id="34608626"/>
<sequence>MESKKETRLRIARRFIDHFAKLEIDILHTILADEYHHQFAPASLDPPGPFDKQGLLDHHIALREVMVGFPVTAKEYIDSESESCVTVWATSRVQFRDDVKGPDDSEADWAYEGEYIFLISFDATGERIVRTVEFLDSKQTADRLVGLMERARENTGRLS</sequence>
<proteinExistence type="predicted"/>
<evidence type="ECO:0000313" key="2">
    <source>
        <dbReference type="Proteomes" id="UP000184188"/>
    </source>
</evidence>